<gene>
    <name evidence="4" type="ORF">Enr17x_05480</name>
</gene>
<dbReference type="PANTHER" id="PTHR30383:SF5">
    <property type="entry name" value="SGNH HYDROLASE-TYPE ESTERASE DOMAIN-CONTAINING PROTEIN"/>
    <property type="match status" value="1"/>
</dbReference>
<keyword evidence="4" id="KW-0378">Hydrolase</keyword>
<feature type="chain" id="PRO_5021957134" evidence="2">
    <location>
        <begin position="26"/>
        <end position="467"/>
    </location>
</feature>
<dbReference type="SUPFAM" id="SSF52266">
    <property type="entry name" value="SGNH hydrolase"/>
    <property type="match status" value="1"/>
</dbReference>
<dbReference type="AlphaFoldDB" id="A0A518I639"/>
<dbReference type="Proteomes" id="UP000318313">
    <property type="component" value="Chromosome"/>
</dbReference>
<dbReference type="EMBL" id="CP037452">
    <property type="protein sequence ID" value="QDV48535.1"/>
    <property type="molecule type" value="Genomic_DNA"/>
</dbReference>
<keyword evidence="1" id="KW-0175">Coiled coil</keyword>
<dbReference type="KEGG" id="gfm:Enr17x_05480"/>
<dbReference type="Pfam" id="PF13472">
    <property type="entry name" value="Lipase_GDSL_2"/>
    <property type="match status" value="1"/>
</dbReference>
<dbReference type="InterPro" id="IPR013830">
    <property type="entry name" value="SGNH_hydro"/>
</dbReference>
<dbReference type="Gene3D" id="3.40.50.1110">
    <property type="entry name" value="SGNH hydrolase"/>
    <property type="match status" value="1"/>
</dbReference>
<dbReference type="InterPro" id="IPR051532">
    <property type="entry name" value="Ester_Hydrolysis_Enzymes"/>
</dbReference>
<feature type="coiled-coil region" evidence="1">
    <location>
        <begin position="410"/>
        <end position="444"/>
    </location>
</feature>
<keyword evidence="5" id="KW-1185">Reference proteome</keyword>
<evidence type="ECO:0000256" key="1">
    <source>
        <dbReference type="SAM" id="Coils"/>
    </source>
</evidence>
<dbReference type="OrthoDB" id="9794725at2"/>
<dbReference type="PANTHER" id="PTHR30383">
    <property type="entry name" value="THIOESTERASE 1/PROTEASE 1/LYSOPHOSPHOLIPASE L1"/>
    <property type="match status" value="1"/>
</dbReference>
<evidence type="ECO:0000313" key="5">
    <source>
        <dbReference type="Proteomes" id="UP000318313"/>
    </source>
</evidence>
<dbReference type="GO" id="GO:0004622">
    <property type="term" value="F:phosphatidylcholine lysophospholipase activity"/>
    <property type="evidence" value="ECO:0007669"/>
    <property type="project" value="TreeGrafter"/>
</dbReference>
<dbReference type="GO" id="GO:0008233">
    <property type="term" value="F:peptidase activity"/>
    <property type="evidence" value="ECO:0007669"/>
    <property type="project" value="UniProtKB-KW"/>
</dbReference>
<keyword evidence="2" id="KW-0732">Signal</keyword>
<accession>A0A518I639</accession>
<dbReference type="GO" id="GO:0006508">
    <property type="term" value="P:proteolysis"/>
    <property type="evidence" value="ECO:0007669"/>
    <property type="project" value="UniProtKB-KW"/>
</dbReference>
<sequence length="467" mass="52902" precursor="true">MQHSLIRKRLISLFALFLLLQTATHDLRAQEAQQQAHKAPLAKLDLKSGDSIVFLGDSITHQCLYTQYVEDFFYTRYPKMRLKFHNSGVGGAKAWDALARFDRDVAAYKPKYVTVLLGMNDGQYQPFNEAIFQTYYKDMQELIAKIKEIGAQPILMTPTMFDARAARMGKRKRDPAAVELYNSVLAYYGTWLREVASESGFGFVDMYSPLNNITLTARQKDPSFTIIKDAIHPDPPGQVVMAYALLSDMNVQRQVSRINISQNAKGKPTASARGGKLSDLQYTDNGVSFTWLADSLPWVVPQEAQLGAELTKLGHRMSQESLSIHGLPPGRYELSIDGNVVGQYANTALARHIELQSNAKTPQYQQAMKVALLNKERNDGPVKNKRNSWRAFQQFARIKRELDAQGDQQDKTQVARLDRLEKQLENQEETIQESEAADLALEDQIFKVNQPVARKYVLKKVVVRKQK</sequence>
<evidence type="ECO:0000259" key="3">
    <source>
        <dbReference type="Pfam" id="PF13472"/>
    </source>
</evidence>
<evidence type="ECO:0000313" key="4">
    <source>
        <dbReference type="EMBL" id="QDV48535.1"/>
    </source>
</evidence>
<dbReference type="CDD" id="cd01834">
    <property type="entry name" value="SGNH_hydrolase_like_2"/>
    <property type="match status" value="1"/>
</dbReference>
<dbReference type="InterPro" id="IPR036514">
    <property type="entry name" value="SGNH_hydro_sf"/>
</dbReference>
<feature type="domain" description="SGNH hydrolase-type esterase" evidence="3">
    <location>
        <begin position="54"/>
        <end position="238"/>
    </location>
</feature>
<protein>
    <submittedName>
        <fullName evidence="4">Multifunctional acyl-CoA thioesterase I and protease I and lysophospholipase L1</fullName>
    </submittedName>
</protein>
<proteinExistence type="predicted"/>
<dbReference type="RefSeq" id="WP_145305668.1">
    <property type="nucleotide sequence ID" value="NZ_CP037452.1"/>
</dbReference>
<organism evidence="4 5">
    <name type="scientific">Gimesia fumaroli</name>
    <dbReference type="NCBI Taxonomy" id="2527976"/>
    <lineage>
        <taxon>Bacteria</taxon>
        <taxon>Pseudomonadati</taxon>
        <taxon>Planctomycetota</taxon>
        <taxon>Planctomycetia</taxon>
        <taxon>Planctomycetales</taxon>
        <taxon>Planctomycetaceae</taxon>
        <taxon>Gimesia</taxon>
    </lineage>
</organism>
<keyword evidence="4" id="KW-0645">Protease</keyword>
<feature type="signal peptide" evidence="2">
    <location>
        <begin position="1"/>
        <end position="25"/>
    </location>
</feature>
<name>A0A518I639_9PLAN</name>
<evidence type="ECO:0000256" key="2">
    <source>
        <dbReference type="SAM" id="SignalP"/>
    </source>
</evidence>
<reference evidence="4 5" key="1">
    <citation type="submission" date="2019-03" db="EMBL/GenBank/DDBJ databases">
        <title>Deep-cultivation of Planctomycetes and their phenomic and genomic characterization uncovers novel biology.</title>
        <authorList>
            <person name="Wiegand S."/>
            <person name="Jogler M."/>
            <person name="Boedeker C."/>
            <person name="Pinto D."/>
            <person name="Vollmers J."/>
            <person name="Rivas-Marin E."/>
            <person name="Kohn T."/>
            <person name="Peeters S.H."/>
            <person name="Heuer A."/>
            <person name="Rast P."/>
            <person name="Oberbeckmann S."/>
            <person name="Bunk B."/>
            <person name="Jeske O."/>
            <person name="Meyerdierks A."/>
            <person name="Storesund J.E."/>
            <person name="Kallscheuer N."/>
            <person name="Luecker S."/>
            <person name="Lage O.M."/>
            <person name="Pohl T."/>
            <person name="Merkel B.J."/>
            <person name="Hornburger P."/>
            <person name="Mueller R.-W."/>
            <person name="Bruemmer F."/>
            <person name="Labrenz M."/>
            <person name="Spormann A.M."/>
            <person name="Op den Camp H."/>
            <person name="Overmann J."/>
            <person name="Amann R."/>
            <person name="Jetten M.S.M."/>
            <person name="Mascher T."/>
            <person name="Medema M.H."/>
            <person name="Devos D.P."/>
            <person name="Kaster A.-K."/>
            <person name="Ovreas L."/>
            <person name="Rohde M."/>
            <person name="Galperin M.Y."/>
            <person name="Jogler C."/>
        </authorList>
    </citation>
    <scope>NUCLEOTIDE SEQUENCE [LARGE SCALE GENOMIC DNA]</scope>
    <source>
        <strain evidence="4 5">Enr17</strain>
    </source>
</reference>